<feature type="active site" description="Proton acceptor" evidence="5">
    <location>
        <position position="63"/>
    </location>
</feature>
<dbReference type="SUPFAM" id="SSF56317">
    <property type="entry name" value="Carbon-nitrogen hydrolase"/>
    <property type="match status" value="1"/>
</dbReference>
<dbReference type="InterPro" id="IPR000132">
    <property type="entry name" value="Nitrilase/CN_hydratase_CS"/>
</dbReference>
<dbReference type="PROSITE" id="PS00921">
    <property type="entry name" value="NITRIL_CHT_2"/>
    <property type="match status" value="1"/>
</dbReference>
<name>A0A9P4Y022_CRYP1</name>
<dbReference type="AlphaFoldDB" id="A0A9P4Y022"/>
<dbReference type="CDD" id="cd07564">
    <property type="entry name" value="nitrilases_CHs"/>
    <property type="match status" value="1"/>
</dbReference>
<evidence type="ECO:0000256" key="1">
    <source>
        <dbReference type="ARBA" id="ARBA00008129"/>
    </source>
</evidence>
<evidence type="ECO:0000256" key="4">
    <source>
        <dbReference type="ARBA" id="ARBA00039045"/>
    </source>
</evidence>
<dbReference type="Gene3D" id="3.60.110.10">
    <property type="entry name" value="Carbon-nitrogen hydrolase"/>
    <property type="match status" value="1"/>
</dbReference>
<keyword evidence="2 7" id="KW-0378">Hydrolase</keyword>
<comment type="caution">
    <text evidence="7">The sequence shown here is derived from an EMBL/GenBank/DDBJ whole genome shotgun (WGS) entry which is preliminary data.</text>
</comment>
<evidence type="ECO:0000256" key="3">
    <source>
        <dbReference type="ARBA" id="ARBA00036406"/>
    </source>
</evidence>
<dbReference type="GeneID" id="63834476"/>
<dbReference type="EMBL" id="MU032348">
    <property type="protein sequence ID" value="KAF3764066.1"/>
    <property type="molecule type" value="Genomic_DNA"/>
</dbReference>
<dbReference type="PROSITE" id="PS00920">
    <property type="entry name" value="NITRIL_CHT_1"/>
    <property type="match status" value="1"/>
</dbReference>
<comment type="similarity">
    <text evidence="1">Belongs to the carbon-nitrogen hydrolase superfamily. Nitrilase family.</text>
</comment>
<dbReference type="Proteomes" id="UP000803844">
    <property type="component" value="Unassembled WGS sequence"/>
</dbReference>
<organism evidence="7 8">
    <name type="scientific">Cryphonectria parasitica (strain ATCC 38755 / EP155)</name>
    <dbReference type="NCBI Taxonomy" id="660469"/>
    <lineage>
        <taxon>Eukaryota</taxon>
        <taxon>Fungi</taxon>
        <taxon>Dikarya</taxon>
        <taxon>Ascomycota</taxon>
        <taxon>Pezizomycotina</taxon>
        <taxon>Sordariomycetes</taxon>
        <taxon>Sordariomycetidae</taxon>
        <taxon>Diaporthales</taxon>
        <taxon>Cryphonectriaceae</taxon>
        <taxon>Cryphonectria-Endothia species complex</taxon>
        <taxon>Cryphonectria</taxon>
    </lineage>
</organism>
<dbReference type="Pfam" id="PF00795">
    <property type="entry name" value="CN_hydrolase"/>
    <property type="match status" value="1"/>
</dbReference>
<dbReference type="InterPro" id="IPR003010">
    <property type="entry name" value="C-N_Hydrolase"/>
</dbReference>
<evidence type="ECO:0000259" key="6">
    <source>
        <dbReference type="PROSITE" id="PS50263"/>
    </source>
</evidence>
<dbReference type="PANTHER" id="PTHR46044">
    <property type="entry name" value="NITRILASE"/>
    <property type="match status" value="1"/>
</dbReference>
<dbReference type="InterPro" id="IPR036526">
    <property type="entry name" value="C-N_Hydrolase_sf"/>
</dbReference>
<accession>A0A9P4Y022</accession>
<comment type="catalytic activity">
    <reaction evidence="3">
        <text>a nitrile + 2 H2O = a carboxylate + NH4(+)</text>
        <dbReference type="Rhea" id="RHEA:21724"/>
        <dbReference type="ChEBI" id="CHEBI:15377"/>
        <dbReference type="ChEBI" id="CHEBI:18379"/>
        <dbReference type="ChEBI" id="CHEBI:28938"/>
        <dbReference type="ChEBI" id="CHEBI:29067"/>
        <dbReference type="EC" id="3.5.5.1"/>
    </reaction>
</comment>
<dbReference type="PANTHER" id="PTHR46044:SF14">
    <property type="entry name" value="ARYLACETONITRILASE"/>
    <property type="match status" value="1"/>
</dbReference>
<dbReference type="EC" id="3.5.5.1" evidence="4"/>
<proteinExistence type="inferred from homology"/>
<reference evidence="7" key="1">
    <citation type="journal article" date="2020" name="Phytopathology">
        <title>Genome sequence of the chestnut blight fungus Cryphonectria parasitica EP155: A fundamental resource for an archetypical invasive plant pathogen.</title>
        <authorList>
            <person name="Crouch J.A."/>
            <person name="Dawe A."/>
            <person name="Aerts A."/>
            <person name="Barry K."/>
            <person name="Churchill A.C.L."/>
            <person name="Grimwood J."/>
            <person name="Hillman B."/>
            <person name="Milgroom M.G."/>
            <person name="Pangilinan J."/>
            <person name="Smith M."/>
            <person name="Salamov A."/>
            <person name="Schmutz J."/>
            <person name="Yadav J."/>
            <person name="Grigoriev I.V."/>
            <person name="Nuss D."/>
        </authorList>
    </citation>
    <scope>NUCLEOTIDE SEQUENCE</scope>
    <source>
        <strain evidence="7">EP155</strain>
    </source>
</reference>
<gene>
    <name evidence="7" type="ORF">M406DRAFT_260167</name>
</gene>
<evidence type="ECO:0000313" key="7">
    <source>
        <dbReference type="EMBL" id="KAF3764066.1"/>
    </source>
</evidence>
<dbReference type="PROSITE" id="PS50263">
    <property type="entry name" value="CN_HYDROLASE"/>
    <property type="match status" value="1"/>
</dbReference>
<dbReference type="RefSeq" id="XP_040775027.1">
    <property type="nucleotide sequence ID" value="XM_040917347.1"/>
</dbReference>
<dbReference type="OrthoDB" id="10250282at2759"/>
<feature type="domain" description="CN hydrolase" evidence="6">
    <location>
        <begin position="23"/>
        <end position="300"/>
    </location>
</feature>
<keyword evidence="8" id="KW-1185">Reference proteome</keyword>
<protein>
    <recommendedName>
        <fullName evidence="4">nitrilase</fullName>
        <ecNumber evidence="4">3.5.5.1</ecNumber>
    </recommendedName>
</protein>
<evidence type="ECO:0000256" key="5">
    <source>
        <dbReference type="PROSITE-ProRule" id="PRU10139"/>
    </source>
</evidence>
<evidence type="ECO:0000313" key="8">
    <source>
        <dbReference type="Proteomes" id="UP000803844"/>
    </source>
</evidence>
<dbReference type="InterPro" id="IPR044149">
    <property type="entry name" value="Nitrilases_CHs"/>
</dbReference>
<evidence type="ECO:0000256" key="2">
    <source>
        <dbReference type="ARBA" id="ARBA00022801"/>
    </source>
</evidence>
<sequence>MPAAADGTTVLPQLEPRLQPRIVRVAAAQFEPVPFDLEANIAKACKYITEAGHKGAKLIAFAECAIPGYPYWIWTRSIDMEMAEKYMNNCLKVDSPQFQLLCAAAKEAKVSVHLGFSEHYNRTLYIASAMIGADGEIKMTRRKIKPTHMERTIFGDGSGASLMNVVDIRGIGKVGGLNCWEHTQPLLRYHTYSQGEEIHVAAWPAMLSWESGKSPYHTAAEGKEALEQIHSVEGSCFSLYVNSILPQSTIDLQNCKEGALFNKPGGGLTQIFAPDGSPLETYVQTLKEDEEGLVIADLDLREIDRAKHYLDTHGHYSRPDLLWLGVDKREKKHVRYE</sequence>
<dbReference type="GO" id="GO:0016836">
    <property type="term" value="F:hydro-lyase activity"/>
    <property type="evidence" value="ECO:0007669"/>
    <property type="project" value="UniProtKB-ARBA"/>
</dbReference>
<dbReference type="GO" id="GO:0000257">
    <property type="term" value="F:nitrilase activity"/>
    <property type="evidence" value="ECO:0007669"/>
    <property type="project" value="UniProtKB-EC"/>
</dbReference>